<keyword evidence="1" id="KW-0472">Membrane</keyword>
<sequence length="67" mass="7343">MKALFKSVFVVSIFIMKIESLALSIALVLWLIGLFGVTGSDVLRVLFAFLGTFTVSLASFVIADMRK</sequence>
<accession>A0A8S5U908</accession>
<keyword evidence="1" id="KW-1133">Transmembrane helix</keyword>
<feature type="transmembrane region" description="Helical" evidence="1">
    <location>
        <begin position="21"/>
        <end position="39"/>
    </location>
</feature>
<keyword evidence="1" id="KW-0812">Transmembrane</keyword>
<dbReference type="EMBL" id="BK016040">
    <property type="protein sequence ID" value="DAF90940.1"/>
    <property type="molecule type" value="Genomic_DNA"/>
</dbReference>
<feature type="transmembrane region" description="Helical" evidence="1">
    <location>
        <begin position="45"/>
        <end position="63"/>
    </location>
</feature>
<protein>
    <submittedName>
        <fullName evidence="2">Uncharacterized protein</fullName>
    </submittedName>
</protein>
<name>A0A8S5U908_9CAUD</name>
<evidence type="ECO:0000256" key="1">
    <source>
        <dbReference type="SAM" id="Phobius"/>
    </source>
</evidence>
<evidence type="ECO:0000313" key="2">
    <source>
        <dbReference type="EMBL" id="DAF90940.1"/>
    </source>
</evidence>
<reference evidence="2" key="1">
    <citation type="journal article" date="2021" name="Proc. Natl. Acad. Sci. U.S.A.">
        <title>A Catalog of Tens of Thousands of Viruses from Human Metagenomes Reveals Hidden Associations with Chronic Diseases.</title>
        <authorList>
            <person name="Tisza M.J."/>
            <person name="Buck C.B."/>
        </authorList>
    </citation>
    <scope>NUCLEOTIDE SEQUENCE</scope>
    <source>
        <strain evidence="2">CtrJu12</strain>
    </source>
</reference>
<proteinExistence type="predicted"/>
<organism evidence="2">
    <name type="scientific">Podoviridae sp. ctrJu12</name>
    <dbReference type="NCBI Taxonomy" id="2825278"/>
    <lineage>
        <taxon>Viruses</taxon>
        <taxon>Duplodnaviria</taxon>
        <taxon>Heunggongvirae</taxon>
        <taxon>Uroviricota</taxon>
        <taxon>Caudoviricetes</taxon>
    </lineage>
</organism>